<feature type="transmembrane region" description="Helical" evidence="2">
    <location>
        <begin position="665"/>
        <end position="688"/>
    </location>
</feature>
<evidence type="ECO:0000256" key="2">
    <source>
        <dbReference type="SAM" id="Phobius"/>
    </source>
</evidence>
<accession>A0ABD4SBJ1</accession>
<reference evidence="4 5" key="1">
    <citation type="submission" date="2021-12" db="EMBL/GenBank/DDBJ databases">
        <title>Antimicrobial susceptibility of Lactobacillus delbrueckii subsp. lactis obtained from milk products and other habitats.</title>
        <authorList>
            <person name="Shani N."/>
        </authorList>
    </citation>
    <scope>NUCLEOTIDE SEQUENCE [LARGE SCALE GENOMIC DNA]</scope>
    <source>
        <strain evidence="4 5">CIRM BIA 266</strain>
    </source>
</reference>
<evidence type="ECO:0000256" key="1">
    <source>
        <dbReference type="SAM" id="Coils"/>
    </source>
</evidence>
<dbReference type="Pfam" id="PF20155">
    <property type="entry name" value="TMP_3"/>
    <property type="match status" value="1"/>
</dbReference>
<keyword evidence="2" id="KW-0812">Transmembrane</keyword>
<comment type="caution">
    <text evidence="4">The sequence shown here is derived from an EMBL/GenBank/DDBJ whole genome shotgun (WGS) entry which is preliminary data.</text>
</comment>
<dbReference type="SUPFAM" id="SSF57997">
    <property type="entry name" value="Tropomyosin"/>
    <property type="match status" value="1"/>
</dbReference>
<sequence length="1279" mass="138991">MAKVQNEMATRITIDTVQAANSMQALRQAISANTNSWKAMETSLKSAGDYQGAAAERVKGLTQSIELQKQRINELRERQQGLDQSTQQGAQQFVKLENQISQANKQMASYEAQLSRAKSNSEYYAGGLANLQHQYELNASASKAYQERLIASGRTEDAQREKLKSLKSSFENLTKQQKAQENELEKIRKKSGEASDAYKLQKIRLDQTATAAKKTETDFRGLNASLNPSRFQRFRGGLGNLTESFHKSKKAALSWKGVVGANLISNAVTAGISTLTTQMQGTIKTGLEVAKAASAIKARWRNIGVSANGIKQLTATMSDVKTRTNLGAEAVNKLQTQLYGLTGSVSKTNTLTKGVASLSDQLKLSQAQAEGFAGGLTRIESAGTVTSGTFGRLTKQAPGLASAMAKSAGMSETHFMGLVQSGKMTSDQFNDILAKASKNYDKNGKAFSQTSGGAAKVLQENWKKTQAKLAEPLVKVQATGLTELNKALSDKDTQRGIQQIGSAIATLAVNLAKMLATLAKNQGAVKAFVGIVGGLVIFTKVAGWVNDFKNALTLTRNAMSALSGALGPAGWIILGITAVIAGLTVLYKHNKKFREFINGIASATKKGFGKALSAVKSFFKTVGDFFTGQLGWEKAIGKEISKIVSTIGKTFSKLGGILKKIGKTVIMAFVYALALPVGIGITIMRPLIKGITSAFSKLWLQVKKVWQTAWNGLVKVASAIWKPISKPIQAGLKLISRIWQNEVNFWGNIISTVWNTIKKVVTVGIKTIQTVISPVLKNISHVWNSTWSSISNFFGNIWDGMSKTGKKTFGGIRDWFSDILDAISKKWSDVWNSLSSVFSKVWDGIKSVAKTGWNAIIGFINTGVEGINSVIHFFGGKESTVPKLKKLAHGTSANERDEFALVNDEAGAIYREAIVRSSGKVEIPKKRNQLVYLDRGDEVISARKTAEIFNLNRYANGKKGWLSAAWDNVKDWAGDAFKAIEDALKDPLGVLTGLFHKGKNTATAIWHDMGEGAASYLPKVGVEWFKKQLEKLQDALTPADPSGSDVQRWKPYIEKAFKELHVAATKAKINKLLRQIQTESGGNPSAWQGVHDVNSGGNEARGLLQFAGSTWAADALPGHTDWRNGFNEILAAIHVLERGGEGGWGNVGNGHGWAMGGLISQHGRYEIAENNLPEYVIPTDINKRGRAYQLLSEVTAQFKHEDGLTQPTQDNQSISRKEFRSLESKLDQLIGGVQQLVQVGQQQIDATINSGNKLGLKSTRSTLYNAMVKDQRVSNYMSY</sequence>
<feature type="domain" description="Tape measure protein N-terminal" evidence="3">
    <location>
        <begin position="286"/>
        <end position="470"/>
    </location>
</feature>
<feature type="transmembrane region" description="Helical" evidence="2">
    <location>
        <begin position="565"/>
        <end position="587"/>
    </location>
</feature>
<keyword evidence="1" id="KW-0175">Coiled coil</keyword>
<dbReference type="Gene3D" id="1.20.120.20">
    <property type="entry name" value="Apolipoprotein"/>
    <property type="match status" value="1"/>
</dbReference>
<dbReference type="Proteomes" id="UP001320314">
    <property type="component" value="Unassembled WGS sequence"/>
</dbReference>
<dbReference type="Gene3D" id="1.10.287.1490">
    <property type="match status" value="1"/>
</dbReference>
<dbReference type="RefSeq" id="WP_231523201.1">
    <property type="nucleotide sequence ID" value="NZ_JAJNUD010000003.1"/>
</dbReference>
<protein>
    <submittedName>
        <fullName evidence="4">Tape measure protein</fullName>
    </submittedName>
</protein>
<dbReference type="AlphaFoldDB" id="A0ABD4SBJ1"/>
<keyword evidence="2" id="KW-1133">Transmembrane helix</keyword>
<name>A0ABD4SBJ1_9LACO</name>
<proteinExistence type="predicted"/>
<feature type="transmembrane region" description="Helical" evidence="2">
    <location>
        <begin position="527"/>
        <end position="545"/>
    </location>
</feature>
<gene>
    <name evidence="4" type="ORF">LOB39_02265</name>
</gene>
<keyword evidence="2" id="KW-0472">Membrane</keyword>
<dbReference type="Gene3D" id="1.10.530.10">
    <property type="match status" value="1"/>
</dbReference>
<dbReference type="EMBL" id="JAJNUD010000003">
    <property type="protein sequence ID" value="MCD5517401.1"/>
    <property type="molecule type" value="Genomic_DNA"/>
</dbReference>
<dbReference type="InterPro" id="IPR013491">
    <property type="entry name" value="Tape_meas_N"/>
</dbReference>
<feature type="coiled-coil region" evidence="1">
    <location>
        <begin position="58"/>
        <end position="120"/>
    </location>
</feature>
<dbReference type="SUPFAM" id="SSF53955">
    <property type="entry name" value="Lysozyme-like"/>
    <property type="match status" value="1"/>
</dbReference>
<evidence type="ECO:0000313" key="5">
    <source>
        <dbReference type="Proteomes" id="UP001320314"/>
    </source>
</evidence>
<organism evidence="4 5">
    <name type="scientific">Lactobacillus delbrueckii subsp. allosunkii</name>
    <dbReference type="NCBI Taxonomy" id="1050107"/>
    <lineage>
        <taxon>Bacteria</taxon>
        <taxon>Bacillati</taxon>
        <taxon>Bacillota</taxon>
        <taxon>Bacilli</taxon>
        <taxon>Lactobacillales</taxon>
        <taxon>Lactobacillaceae</taxon>
        <taxon>Lactobacillus</taxon>
    </lineage>
</organism>
<dbReference type="NCBIfam" id="TIGR02675">
    <property type="entry name" value="tape_meas_nterm"/>
    <property type="match status" value="1"/>
</dbReference>
<evidence type="ECO:0000259" key="3">
    <source>
        <dbReference type="Pfam" id="PF20155"/>
    </source>
</evidence>
<evidence type="ECO:0000313" key="4">
    <source>
        <dbReference type="EMBL" id="MCD5517401.1"/>
    </source>
</evidence>
<dbReference type="InterPro" id="IPR023346">
    <property type="entry name" value="Lysozyme-like_dom_sf"/>
</dbReference>
<feature type="coiled-coil region" evidence="1">
    <location>
        <begin position="156"/>
        <end position="190"/>
    </location>
</feature>